<evidence type="ECO:0000313" key="2">
    <source>
        <dbReference type="EMBL" id="KGO90159.1"/>
    </source>
</evidence>
<dbReference type="eggNOG" id="ENOG5032TE6">
    <property type="taxonomic scope" value="Bacteria"/>
</dbReference>
<accession>A0A0A2MD41</accession>
<dbReference type="AlphaFoldDB" id="A0A0A2MD41"/>
<organism evidence="2 3">
    <name type="scientific">Flavobacterium suncheonense GH29-5 = DSM 17707</name>
    <dbReference type="NCBI Taxonomy" id="1121899"/>
    <lineage>
        <taxon>Bacteria</taxon>
        <taxon>Pseudomonadati</taxon>
        <taxon>Bacteroidota</taxon>
        <taxon>Flavobacteriia</taxon>
        <taxon>Flavobacteriales</taxon>
        <taxon>Flavobacteriaceae</taxon>
        <taxon>Flavobacterium</taxon>
    </lineage>
</organism>
<evidence type="ECO:0000313" key="3">
    <source>
        <dbReference type="Proteomes" id="UP000030121"/>
    </source>
</evidence>
<reference evidence="2 3" key="1">
    <citation type="submission" date="2013-09" db="EMBL/GenBank/DDBJ databases">
        <authorList>
            <person name="Zeng Z."/>
            <person name="Chen C."/>
        </authorList>
    </citation>
    <scope>NUCLEOTIDE SEQUENCE [LARGE SCALE GENOMIC DNA]</scope>
    <source>
        <strain evidence="2 3">GH29-5</strain>
    </source>
</reference>
<dbReference type="STRING" id="1121899.GCA_000430025_00101"/>
<keyword evidence="3" id="KW-1185">Reference proteome</keyword>
<name>A0A0A2MD41_9FLAO</name>
<dbReference type="Proteomes" id="UP000030121">
    <property type="component" value="Unassembled WGS sequence"/>
</dbReference>
<gene>
    <name evidence="2" type="ORF">Q764_03600</name>
</gene>
<proteinExistence type="predicted"/>
<feature type="compositionally biased region" description="Gly residues" evidence="1">
    <location>
        <begin position="335"/>
        <end position="350"/>
    </location>
</feature>
<comment type="caution">
    <text evidence="2">The sequence shown here is derived from an EMBL/GenBank/DDBJ whole genome shotgun (WGS) entry which is preliminary data.</text>
</comment>
<evidence type="ECO:0000256" key="1">
    <source>
        <dbReference type="SAM" id="MobiDB-lite"/>
    </source>
</evidence>
<feature type="region of interest" description="Disordered" evidence="1">
    <location>
        <begin position="231"/>
        <end position="350"/>
    </location>
</feature>
<protein>
    <submittedName>
        <fullName evidence="2">Uncharacterized protein</fullName>
    </submittedName>
</protein>
<sequence>MSNNKKTSDMKTNYLSGRKLSIYTLFGLVGLLASSCGSYQNSSYYDNDGVYGSDRPRTETVNKYSEENMAQANKYKEFFGSYRDEYPENNEVFTDVEGYTSQNNDSTKVANKSYAGWGENSDNVTINVYSNDYWGGWYTPYWGWNSWYSPRWSWGWGWNSYYGSYWNVGWGWNYPYYGWGWYSPYYYGYYGPGWSWYNHYHGYYRDVAYNGGTRGRYYNGNGNYYRNAGNGRSSAIGAPRSAQPRSTFANPRSSQYQNDTPRPTFSNPRGSEGNQGSGSPRINTPRSNEPKSTPRTYSEPRSSSPRSYSEPRSSSPRSYSAPSSGGYSSPRSSGSSGGGSYGGGRSGGRR</sequence>
<dbReference type="EMBL" id="JRLW01000003">
    <property type="protein sequence ID" value="KGO90159.1"/>
    <property type="molecule type" value="Genomic_DNA"/>
</dbReference>
<feature type="compositionally biased region" description="Low complexity" evidence="1">
    <location>
        <begin position="293"/>
        <end position="334"/>
    </location>
</feature>
<feature type="compositionally biased region" description="Polar residues" evidence="1">
    <location>
        <begin position="243"/>
        <end position="291"/>
    </location>
</feature>